<dbReference type="EMBL" id="AJWZ01011662">
    <property type="protein sequence ID" value="EKC44442.1"/>
    <property type="molecule type" value="Genomic_DNA"/>
</dbReference>
<dbReference type="PANTHER" id="PTHR33295">
    <property type="entry name" value="ATPASE"/>
    <property type="match status" value="1"/>
</dbReference>
<dbReference type="InterPro" id="IPR025420">
    <property type="entry name" value="DUF4143"/>
</dbReference>
<evidence type="ECO:0000259" key="1">
    <source>
        <dbReference type="Pfam" id="PF13635"/>
    </source>
</evidence>
<dbReference type="PANTHER" id="PTHR33295:SF20">
    <property type="entry name" value="ATPASE"/>
    <property type="match status" value="1"/>
</dbReference>
<feature type="non-terminal residue" evidence="2">
    <location>
        <position position="1"/>
    </location>
</feature>
<protein>
    <submittedName>
        <fullName evidence="2">ATPase (AAA+ superfamily)</fullName>
    </submittedName>
</protein>
<comment type="caution">
    <text evidence="2">The sequence shown here is derived from an EMBL/GenBank/DDBJ whole genome shotgun (WGS) entry which is preliminary data.</text>
</comment>
<dbReference type="Pfam" id="PF13635">
    <property type="entry name" value="DUF4143"/>
    <property type="match status" value="1"/>
</dbReference>
<gene>
    <name evidence="2" type="ORF">OBE_17478</name>
</gene>
<evidence type="ECO:0000313" key="2">
    <source>
        <dbReference type="EMBL" id="EKC44442.1"/>
    </source>
</evidence>
<name>K1R5U9_9ZZZZ</name>
<sequence length="241" mass="28301">IDYINWGGFPLRFSFTKESDIKRYLEQTYEGILDKDIITDRSKVNRQNFERVATYIMANAGKEFSSKNIENYFIHQNADTLDKKTIYRYLDKMEKACLIDRVKRFNIVGKQAMSYIEKQYAVDTGFRMINTNLVNFEDTFFLENIIYNELKARDYEVFTGKTYKGEIDFVAINGRKKCFIQVAYYLAGKETIEREFGAFKPISDASPKYVFSLDRFDYSRDGIAHINIVDFLLGKKDINLS</sequence>
<proteinExistence type="predicted"/>
<reference evidence="2" key="1">
    <citation type="journal article" date="2013" name="Environ. Microbiol.">
        <title>Microbiota from the distal guts of lean and obese adolescents exhibit partial functional redundancy besides clear differences in community structure.</title>
        <authorList>
            <person name="Ferrer M."/>
            <person name="Ruiz A."/>
            <person name="Lanza F."/>
            <person name="Haange S.B."/>
            <person name="Oberbach A."/>
            <person name="Till H."/>
            <person name="Bargiela R."/>
            <person name="Campoy C."/>
            <person name="Segura M.T."/>
            <person name="Richter M."/>
            <person name="von Bergen M."/>
            <person name="Seifert J."/>
            <person name="Suarez A."/>
        </authorList>
    </citation>
    <scope>NUCLEOTIDE SEQUENCE</scope>
</reference>
<dbReference type="AlphaFoldDB" id="K1R5U9"/>
<accession>K1R5U9</accession>
<feature type="domain" description="DUF4143" evidence="1">
    <location>
        <begin position="35"/>
        <end position="183"/>
    </location>
</feature>
<organism evidence="2">
    <name type="scientific">human gut metagenome</name>
    <dbReference type="NCBI Taxonomy" id="408170"/>
    <lineage>
        <taxon>unclassified sequences</taxon>
        <taxon>metagenomes</taxon>
        <taxon>organismal metagenomes</taxon>
    </lineage>
</organism>